<dbReference type="Gene3D" id="3.90.1600.10">
    <property type="entry name" value="Palm domain of DNA polymerase"/>
    <property type="match status" value="1"/>
</dbReference>
<reference evidence="1" key="1">
    <citation type="submission" date="2020-07" db="EMBL/GenBank/DDBJ databases">
        <title>Multicomponent nature underlies the extraordinary mechanical properties of spider dragline silk.</title>
        <authorList>
            <person name="Kono N."/>
            <person name="Nakamura H."/>
            <person name="Mori M."/>
            <person name="Yoshida Y."/>
            <person name="Ohtoshi R."/>
            <person name="Malay A.D."/>
            <person name="Moran D.A.P."/>
            <person name="Tomita M."/>
            <person name="Numata K."/>
            <person name="Arakawa K."/>
        </authorList>
    </citation>
    <scope>NUCLEOTIDE SEQUENCE</scope>
</reference>
<name>A0A8X6EZU7_TRICU</name>
<evidence type="ECO:0000313" key="1">
    <source>
        <dbReference type="EMBL" id="GFQ66057.1"/>
    </source>
</evidence>
<dbReference type="InterPro" id="IPR044925">
    <property type="entry name" value="His-Me_finger_sf"/>
</dbReference>
<dbReference type="PANTHER" id="PTHR31511:SF12">
    <property type="entry name" value="RHO TERMINATION FACTOR N-TERMINAL DOMAIN-CONTAINING PROTEIN"/>
    <property type="match status" value="1"/>
</dbReference>
<gene>
    <name evidence="1" type="primary">X975_03200</name>
    <name evidence="1" type="ORF">TNCT_274771</name>
</gene>
<dbReference type="EMBL" id="BMAO01000329">
    <property type="protein sequence ID" value="GFQ66057.1"/>
    <property type="molecule type" value="Genomic_DNA"/>
</dbReference>
<keyword evidence="2" id="KW-1185">Reference proteome</keyword>
<dbReference type="Proteomes" id="UP000887116">
    <property type="component" value="Unassembled WGS sequence"/>
</dbReference>
<dbReference type="PANTHER" id="PTHR31511">
    <property type="entry name" value="PROTEIN CBG23764"/>
    <property type="match status" value="1"/>
</dbReference>
<dbReference type="InterPro" id="IPR023211">
    <property type="entry name" value="DNA_pol_palm_dom_sf"/>
</dbReference>
<dbReference type="GO" id="GO:0071897">
    <property type="term" value="P:DNA biosynthetic process"/>
    <property type="evidence" value="ECO:0007669"/>
    <property type="project" value="UniProtKB-ARBA"/>
</dbReference>
<dbReference type="SUPFAM" id="SSF56672">
    <property type="entry name" value="DNA/RNA polymerases"/>
    <property type="match status" value="1"/>
</dbReference>
<accession>A0A8X6EZU7</accession>
<comment type="caution">
    <text evidence="1">The sequence shown here is derived from an EMBL/GenBank/DDBJ whole genome shotgun (WGS) entry which is preliminary data.</text>
</comment>
<organism evidence="1 2">
    <name type="scientific">Trichonephila clavata</name>
    <name type="common">Joro spider</name>
    <name type="synonym">Nephila clavata</name>
    <dbReference type="NCBI Taxonomy" id="2740835"/>
    <lineage>
        <taxon>Eukaryota</taxon>
        <taxon>Metazoa</taxon>
        <taxon>Ecdysozoa</taxon>
        <taxon>Arthropoda</taxon>
        <taxon>Chelicerata</taxon>
        <taxon>Arachnida</taxon>
        <taxon>Araneae</taxon>
        <taxon>Araneomorphae</taxon>
        <taxon>Entelegynae</taxon>
        <taxon>Araneoidea</taxon>
        <taxon>Nephilidae</taxon>
        <taxon>Trichonephila</taxon>
    </lineage>
</organism>
<evidence type="ECO:0000313" key="2">
    <source>
        <dbReference type="Proteomes" id="UP000887116"/>
    </source>
</evidence>
<dbReference type="OrthoDB" id="6430795at2759"/>
<evidence type="ECO:0008006" key="3">
    <source>
        <dbReference type="Google" id="ProtNLM"/>
    </source>
</evidence>
<dbReference type="AlphaFoldDB" id="A0A8X6EZU7"/>
<sequence length="362" mass="41741">MPENKWLEFENFTSNLPVPYTIYADFESLIVKINSSTPDPERSFTVPIANHIPCGYAYVVIGPDGNFKNPPAVYRGENAVDHFLKNIIKEEEDILNILKKIEPIHFSDENKLHFKNATHCHICEKPLLGDRVRDHDHLTGSYRGAAHNICNINYTLAKHIPVVIHNLRGPIYIGFSILDISKILMYNFHYEYIKSKYNTNAKLLFTDTDSLCYEIVTQDVYEDMEKDLHFFDTSDYPKTHPLYNEINKKVLGKMKDELSSSLAIEFVGFKPKMYSLKSAEMEGEKTAKGVSKIIIQHQIRHFDYKETLLCRRRGLAKAKKIASHNHIVETVSYQKSTLSPFDSKRYILQDGISTLAYGHFKI</sequence>
<proteinExistence type="predicted"/>
<protein>
    <recommendedName>
        <fullName evidence="3">DNA-directed DNA polymerase</fullName>
    </recommendedName>
</protein>
<dbReference type="SUPFAM" id="SSF54060">
    <property type="entry name" value="His-Me finger endonucleases"/>
    <property type="match status" value="1"/>
</dbReference>
<dbReference type="InterPro" id="IPR043502">
    <property type="entry name" value="DNA/RNA_pol_sf"/>
</dbReference>